<comment type="caution">
    <text evidence="1">The sequence shown here is derived from an EMBL/GenBank/DDBJ whole genome shotgun (WGS) entry which is preliminary data.</text>
</comment>
<accession>A0ACB8T2V0</accession>
<evidence type="ECO:0000313" key="2">
    <source>
        <dbReference type="Proteomes" id="UP000814140"/>
    </source>
</evidence>
<reference evidence="1" key="2">
    <citation type="journal article" date="2022" name="New Phytol.">
        <title>Evolutionary transition to the ectomycorrhizal habit in the genomes of a hyperdiverse lineage of mushroom-forming fungi.</title>
        <authorList>
            <person name="Looney B."/>
            <person name="Miyauchi S."/>
            <person name="Morin E."/>
            <person name="Drula E."/>
            <person name="Courty P.E."/>
            <person name="Kohler A."/>
            <person name="Kuo A."/>
            <person name="LaButti K."/>
            <person name="Pangilinan J."/>
            <person name="Lipzen A."/>
            <person name="Riley R."/>
            <person name="Andreopoulos W."/>
            <person name="He G."/>
            <person name="Johnson J."/>
            <person name="Nolan M."/>
            <person name="Tritt A."/>
            <person name="Barry K.W."/>
            <person name="Grigoriev I.V."/>
            <person name="Nagy L.G."/>
            <person name="Hibbett D."/>
            <person name="Henrissat B."/>
            <person name="Matheny P.B."/>
            <person name="Labbe J."/>
            <person name="Martin F.M."/>
        </authorList>
    </citation>
    <scope>NUCLEOTIDE SEQUENCE</scope>
    <source>
        <strain evidence="1">HHB10654</strain>
    </source>
</reference>
<keyword evidence="2" id="KW-1185">Reference proteome</keyword>
<reference evidence="1" key="1">
    <citation type="submission" date="2021-03" db="EMBL/GenBank/DDBJ databases">
        <authorList>
            <consortium name="DOE Joint Genome Institute"/>
            <person name="Ahrendt S."/>
            <person name="Looney B.P."/>
            <person name="Miyauchi S."/>
            <person name="Morin E."/>
            <person name="Drula E."/>
            <person name="Courty P.E."/>
            <person name="Chicoki N."/>
            <person name="Fauchery L."/>
            <person name="Kohler A."/>
            <person name="Kuo A."/>
            <person name="Labutti K."/>
            <person name="Pangilinan J."/>
            <person name="Lipzen A."/>
            <person name="Riley R."/>
            <person name="Andreopoulos W."/>
            <person name="He G."/>
            <person name="Johnson J."/>
            <person name="Barry K.W."/>
            <person name="Grigoriev I.V."/>
            <person name="Nagy L."/>
            <person name="Hibbett D."/>
            <person name="Henrissat B."/>
            <person name="Matheny P.B."/>
            <person name="Labbe J."/>
            <person name="Martin F."/>
        </authorList>
    </citation>
    <scope>NUCLEOTIDE SEQUENCE</scope>
    <source>
        <strain evidence="1">HHB10654</strain>
    </source>
</reference>
<organism evidence="1 2">
    <name type="scientific">Artomyces pyxidatus</name>
    <dbReference type="NCBI Taxonomy" id="48021"/>
    <lineage>
        <taxon>Eukaryota</taxon>
        <taxon>Fungi</taxon>
        <taxon>Dikarya</taxon>
        <taxon>Basidiomycota</taxon>
        <taxon>Agaricomycotina</taxon>
        <taxon>Agaricomycetes</taxon>
        <taxon>Russulales</taxon>
        <taxon>Auriscalpiaceae</taxon>
        <taxon>Artomyces</taxon>
    </lineage>
</organism>
<keyword evidence="1" id="KW-0675">Receptor</keyword>
<evidence type="ECO:0000313" key="1">
    <source>
        <dbReference type="EMBL" id="KAI0062416.1"/>
    </source>
</evidence>
<proteinExistence type="predicted"/>
<gene>
    <name evidence="1" type="ORF">BV25DRAFT_1915962</name>
</gene>
<protein>
    <submittedName>
        <fullName evidence="1">Fungal pheromone STE3G-protein-coupled receptor</fullName>
    </submittedName>
</protein>
<dbReference type="Proteomes" id="UP000814140">
    <property type="component" value="Unassembled WGS sequence"/>
</dbReference>
<dbReference type="EMBL" id="MU277207">
    <property type="protein sequence ID" value="KAI0062416.1"/>
    <property type="molecule type" value="Genomic_DNA"/>
</dbReference>
<sequence>MPDLFNIVVSVSSFLGFVLSLVPFYPHLDAGNAGTCLYMFWSAVSCLHQFINLRLWDGDTDFSAPTWCAISTELTFAEKVAAQAAALCIARRMYAIANNLLSSKRQEEIIDYSIGFGLPMFQVVFSLYNGNRTTVLEGTGCWPAIADDSTTYVLYSICPIAITLLATFFGVKALLSIRRFRRAAELSHEALKLDNNLYIRMSILVGATILVIAPLSAYSLYLTGTSSASFDSWLHLTNTRLGSAAVVPFADWKTNMRLSAAVELSRWTNVFRAFLFFALFGLSHDAIRHYRFLIYIAQGDWDWEVDEEVDEDEIDEDELSEEYVYR</sequence>
<name>A0ACB8T2V0_9AGAM</name>